<geneLocation type="plasmid" evidence="2">
    <name>unnamed 2</name>
</geneLocation>
<dbReference type="RefSeq" id="WP_062706264.1">
    <property type="nucleotide sequence ID" value="NZ_CP014817.1"/>
</dbReference>
<reference evidence="1" key="1">
    <citation type="submission" date="2016-03" db="EMBL/GenBank/DDBJ databases">
        <title>Borrelia hermsii Genome sequencing and assembly.</title>
        <authorList>
            <person name="Bontemps-Gallo S."/>
            <person name="Stewart S."/>
        </authorList>
    </citation>
    <scope>NUCLEOTIDE SEQUENCE [LARGE SCALE GENOMIC DNA]</scope>
    <source>
        <strain evidence="1">DAH-2E7</strain>
        <plasmid evidence="1">unnamed</plasmid>
        <plasmid>unnamed 2</plasmid>
    </source>
</reference>
<proteinExistence type="predicted"/>
<protein>
    <submittedName>
        <fullName evidence="1">Uncharacterized protein</fullName>
    </submittedName>
</protein>
<gene>
    <name evidence="1" type="ORF">A0V01_06295</name>
</gene>
<accession>A0AAN0X6Z1</accession>
<dbReference type="AlphaFoldDB" id="A0AAN0X6Z1"/>
<dbReference type="EMBL" id="CP014817">
    <property type="protein sequence ID" value="AMR76192.1"/>
    <property type="molecule type" value="Genomic_DNA"/>
</dbReference>
<keyword evidence="1" id="KW-0614">Plasmid</keyword>
<dbReference type="InterPro" id="IPR020288">
    <property type="entry name" value="Sheath_initiator"/>
</dbReference>
<organism evidence="1">
    <name type="scientific">Borrelia hermsii</name>
    <dbReference type="NCBI Taxonomy" id="140"/>
    <lineage>
        <taxon>Bacteria</taxon>
        <taxon>Pseudomonadati</taxon>
        <taxon>Spirochaetota</taxon>
        <taxon>Spirochaetia</taxon>
        <taxon>Spirochaetales</taxon>
        <taxon>Borreliaceae</taxon>
        <taxon>Borrelia</taxon>
    </lineage>
</organism>
<sequence length="110" mass="12847">MDLQIDNQFNLVFKKDLALTSGINEQKQRLFIFLRTPKGSLKNAPNWGFDYNFFTRFAKTSSLTQIKTYFSSIIQDLKIDVVNIETITKNNTLNIIFEFANDTLNMEIRI</sequence>
<evidence type="ECO:0000313" key="2">
    <source>
        <dbReference type="Proteomes" id="UP000075229"/>
    </source>
</evidence>
<evidence type="ECO:0000313" key="1">
    <source>
        <dbReference type="EMBL" id="AMR76192.1"/>
    </source>
</evidence>
<dbReference type="SUPFAM" id="SSF160719">
    <property type="entry name" value="gpW/gp25-like"/>
    <property type="match status" value="1"/>
</dbReference>
<dbReference type="Gene3D" id="3.10.450.40">
    <property type="match status" value="1"/>
</dbReference>
<dbReference type="Pfam" id="PF10934">
    <property type="entry name" value="Sheath_initiator"/>
    <property type="match status" value="1"/>
</dbReference>
<name>A0AAN0X6Z1_BORHE</name>